<dbReference type="Proteomes" id="UP000005222">
    <property type="component" value="Chromosome F"/>
</dbReference>
<keyword evidence="2" id="KW-1185">Reference proteome</keyword>
<dbReference type="EMBL" id="FO082054">
    <property type="protein sequence ID" value="CCE88934.1"/>
    <property type="molecule type" value="Genomic_DNA"/>
</dbReference>
<evidence type="ECO:0000313" key="2">
    <source>
        <dbReference type="Proteomes" id="UP000005222"/>
    </source>
</evidence>
<dbReference type="SUPFAM" id="SSF52047">
    <property type="entry name" value="RNI-like"/>
    <property type="match status" value="1"/>
</dbReference>
<proteinExistence type="predicted"/>
<evidence type="ECO:0000313" key="1">
    <source>
        <dbReference type="EMBL" id="CCE88934.1"/>
    </source>
</evidence>
<organism evidence="1 2">
    <name type="scientific">Pichia sorbitophila (strain ATCC MYA-4447 / BCRC 22081 / CBS 7064 / NBRC 10061 / NRRL Y-12695)</name>
    <name type="common">Hybrid yeast</name>
    <dbReference type="NCBI Taxonomy" id="559304"/>
    <lineage>
        <taxon>Eukaryota</taxon>
        <taxon>Fungi</taxon>
        <taxon>Dikarya</taxon>
        <taxon>Ascomycota</taxon>
        <taxon>Saccharomycotina</taxon>
        <taxon>Pichiomycetes</taxon>
        <taxon>Debaryomycetaceae</taxon>
        <taxon>Millerozyma</taxon>
    </lineage>
</organism>
<dbReference type="OMA" id="THIMLAI"/>
<dbReference type="HOGENOM" id="CLU_706187_0_0_1"/>
<gene>
    <name evidence="1" type="primary">Piso0_001727</name>
    <name evidence="1" type="ORF">GNLVRS01_PISO0F12743g</name>
</gene>
<protein>
    <submittedName>
        <fullName evidence="1">Piso0_001727 protein</fullName>
    </submittedName>
</protein>
<dbReference type="eggNOG" id="ENOG502RQI8">
    <property type="taxonomic scope" value="Eukaryota"/>
</dbReference>
<accession>G8YLK0</accession>
<dbReference type="AlphaFoldDB" id="G8YLK0"/>
<dbReference type="InParanoid" id="G8YLK0"/>
<name>G8YLK0_PICSO</name>
<sequence>MRNFMKRLKFKASSQMEGISFCALPLEVIVHIFSFIPKTSLLRLWEPLKIRNKKVHYALCYHLLSKIYIYNMSMLELKRLFHVKEKQWALWRHHLNERDGTKHSTHIMLAIYRFAKMNHFDISPRKICLLFSLTSTASYLELTGVLDLLDTYMENALQNIKIYIKINNTVQVPLNLPHLQALQISNCPSGISNLSGFRLTELILDGDIRGVISSFPKGLQNLAVNPSKRSFGHISMSLSTLPPSLNTLLLGEYITINDYDVKLPHLSFVISRMGENISQSFFHEFLKNNSLSVKYLQLKHYSFLSAELNSMENLRMLFLWQCTSIPYYRINCLRSLTRLWLLECDLDHIDLLTIPTMLRDMRVAPCNQELLKDILPDYLKNRVKEGKWTST</sequence>
<reference evidence="1 2" key="1">
    <citation type="journal article" date="2012" name="G3 (Bethesda)">
        <title>Pichia sorbitophila, an interspecies yeast hybrid reveals early steps of genome resolution following polyploidization.</title>
        <authorList>
            <person name="Leh Louis V."/>
            <person name="Despons L."/>
            <person name="Friedrich A."/>
            <person name="Martin T."/>
            <person name="Durrens P."/>
            <person name="Casaregola S."/>
            <person name="Neuveglise C."/>
            <person name="Fairhead C."/>
            <person name="Marck C."/>
            <person name="Cruz J.A."/>
            <person name="Straub M.L."/>
            <person name="Kugler V."/>
            <person name="Sacerdot C."/>
            <person name="Uzunov Z."/>
            <person name="Thierry A."/>
            <person name="Weiss S."/>
            <person name="Bleykasten C."/>
            <person name="De Montigny J."/>
            <person name="Jacques N."/>
            <person name="Jung P."/>
            <person name="Lemaire M."/>
            <person name="Mallet S."/>
            <person name="Morel G."/>
            <person name="Richard G.F."/>
            <person name="Sarkar A."/>
            <person name="Savel G."/>
            <person name="Schacherer J."/>
            <person name="Seret M.L."/>
            <person name="Talla E."/>
            <person name="Samson G."/>
            <person name="Jubin C."/>
            <person name="Poulain J."/>
            <person name="Vacherie B."/>
            <person name="Barbe V."/>
            <person name="Pelletier E."/>
            <person name="Sherman D.J."/>
            <person name="Westhof E."/>
            <person name="Weissenbach J."/>
            <person name="Baret P.V."/>
            <person name="Wincker P."/>
            <person name="Gaillardin C."/>
            <person name="Dujon B."/>
            <person name="Souciet J.L."/>
        </authorList>
    </citation>
    <scope>NUCLEOTIDE SEQUENCE [LARGE SCALE GENOMIC DNA]</scope>
    <source>
        <strain evidence="2">ATCC MYA-4447 / BCRC 22081 / CBS 7064 / NBRC 10061 / NRRL Y-12695</strain>
    </source>
</reference>